<dbReference type="Proteomes" id="UP000585681">
    <property type="component" value="Unassembled WGS sequence"/>
</dbReference>
<sequence>MSNRLSLEEFSVTTPAQSVAESAWMPEDERLAVYEEGYKAGWDDAAAAEQQIQTRVSADFANTLKGLSVSFNEAREHVLKSVAPVLRLMAEKVLPDLARHGLAEMVAERARYAIEQAAGGPIELVINPGNRPALEHILSDDAGLPIVITEQASLGPGQAYLRSARGEEMVDLDRLIHEIREAVEAFLHAHEEEAKPDD</sequence>
<keyword evidence="2" id="KW-1185">Reference proteome</keyword>
<name>A0A840C8U0_9RHOB</name>
<evidence type="ECO:0000313" key="1">
    <source>
        <dbReference type="EMBL" id="MBB4021490.1"/>
    </source>
</evidence>
<dbReference type="AlphaFoldDB" id="A0A840C8U0"/>
<protein>
    <submittedName>
        <fullName evidence="1">Flagellar assembly protein FliH</fullName>
    </submittedName>
</protein>
<keyword evidence="1" id="KW-0282">Flagellum</keyword>
<evidence type="ECO:0000313" key="2">
    <source>
        <dbReference type="Proteomes" id="UP000585681"/>
    </source>
</evidence>
<organism evidence="1 2">
    <name type="scientific">Actibacterium naphthalenivorans</name>
    <dbReference type="NCBI Taxonomy" id="1614693"/>
    <lineage>
        <taxon>Bacteria</taxon>
        <taxon>Pseudomonadati</taxon>
        <taxon>Pseudomonadota</taxon>
        <taxon>Alphaproteobacteria</taxon>
        <taxon>Rhodobacterales</taxon>
        <taxon>Roseobacteraceae</taxon>
        <taxon>Actibacterium</taxon>
    </lineage>
</organism>
<reference evidence="1" key="1">
    <citation type="submission" date="2020-08" db="EMBL/GenBank/DDBJ databases">
        <title>Genomic Encyclopedia of Type Strains, Phase IV (KMG-IV): sequencing the most valuable type-strain genomes for metagenomic binning, comparative biology and taxonomic classification.</title>
        <authorList>
            <person name="Goeker M."/>
        </authorList>
    </citation>
    <scope>NUCLEOTIDE SEQUENCE [LARGE SCALE GENOMIC DNA]</scope>
    <source>
        <strain evidence="1">DSM 105040</strain>
    </source>
</reference>
<keyword evidence="1" id="KW-0966">Cell projection</keyword>
<keyword evidence="1" id="KW-0969">Cilium</keyword>
<dbReference type="RefSeq" id="WP_054537642.1">
    <property type="nucleotide sequence ID" value="NZ_JACIEQ010000001.1"/>
</dbReference>
<dbReference type="EMBL" id="JACIEQ010000001">
    <property type="protein sequence ID" value="MBB4021490.1"/>
    <property type="molecule type" value="Genomic_DNA"/>
</dbReference>
<comment type="caution">
    <text evidence="1">The sequence shown here is derived from an EMBL/GenBank/DDBJ whole genome shotgun (WGS) entry which is preliminary data.</text>
</comment>
<gene>
    <name evidence="1" type="ORF">GGR17_001281</name>
</gene>
<accession>A0A840C8U0</accession>
<proteinExistence type="predicted"/>